<feature type="signal peptide" evidence="1">
    <location>
        <begin position="1"/>
        <end position="21"/>
    </location>
</feature>
<dbReference type="Proteomes" id="UP000220435">
    <property type="component" value="Unassembled WGS sequence"/>
</dbReference>
<keyword evidence="1" id="KW-0732">Signal</keyword>
<accession>A0AB73RB31</accession>
<dbReference type="AlphaFoldDB" id="A0AB73RB31"/>
<name>A0AB73RB31_9BACI</name>
<comment type="caution">
    <text evidence="2">The sequence shown here is derived from an EMBL/GenBank/DDBJ whole genome shotgun (WGS) entry which is preliminary data.</text>
</comment>
<evidence type="ECO:0000256" key="1">
    <source>
        <dbReference type="SAM" id="SignalP"/>
    </source>
</evidence>
<gene>
    <name evidence="2" type="ORF">CN694_24135</name>
</gene>
<feature type="chain" id="PRO_5044498541" evidence="1">
    <location>
        <begin position="22"/>
        <end position="62"/>
    </location>
</feature>
<sequence length="62" mass="6781">MHKKKSYSHRLRIALFYPATAARISGHFTLSVEAKGASRSGVPMTCDSERAASAFILSSYAF</sequence>
<protein>
    <submittedName>
        <fullName evidence="2">Uncharacterized protein</fullName>
    </submittedName>
</protein>
<proteinExistence type="predicted"/>
<evidence type="ECO:0000313" key="3">
    <source>
        <dbReference type="Proteomes" id="UP000220435"/>
    </source>
</evidence>
<dbReference type="EMBL" id="NUFG01000022">
    <property type="protein sequence ID" value="PEK20391.1"/>
    <property type="molecule type" value="Genomic_DNA"/>
</dbReference>
<evidence type="ECO:0000313" key="2">
    <source>
        <dbReference type="EMBL" id="PEK20391.1"/>
    </source>
</evidence>
<reference evidence="2 3" key="1">
    <citation type="submission" date="2017-09" db="EMBL/GenBank/DDBJ databases">
        <title>Large-scale bioinformatics analysis of Bacillus genomes uncovers conserved roles of natural products in bacterial physiology.</title>
        <authorList>
            <consortium name="Agbiome Team Llc"/>
            <person name="Bleich R.M."/>
            <person name="Kirk G.J."/>
            <person name="Santa Maria K.C."/>
            <person name="Allen S.E."/>
            <person name="Farag S."/>
            <person name="Shank E.A."/>
            <person name="Bowers A."/>
        </authorList>
    </citation>
    <scope>NUCLEOTIDE SEQUENCE [LARGE SCALE GENOMIC DNA]</scope>
    <source>
        <strain evidence="2 3">AFS000414</strain>
    </source>
</reference>
<organism evidence="2 3">
    <name type="scientific">Bacillus wiedmannii</name>
    <dbReference type="NCBI Taxonomy" id="1890302"/>
    <lineage>
        <taxon>Bacteria</taxon>
        <taxon>Bacillati</taxon>
        <taxon>Bacillota</taxon>
        <taxon>Bacilli</taxon>
        <taxon>Bacillales</taxon>
        <taxon>Bacillaceae</taxon>
        <taxon>Bacillus</taxon>
        <taxon>Bacillus cereus group</taxon>
    </lineage>
</organism>